<dbReference type="GO" id="GO:0008270">
    <property type="term" value="F:zinc ion binding"/>
    <property type="evidence" value="ECO:0007669"/>
    <property type="project" value="UniProtKB-KW"/>
</dbReference>
<dbReference type="AlphaFoldDB" id="A0A9D3S9E0"/>
<keyword evidence="1" id="KW-0479">Metal-binding</keyword>
<dbReference type="PROSITE" id="PS00028">
    <property type="entry name" value="ZINC_FINGER_C2H2_1"/>
    <property type="match status" value="1"/>
</dbReference>
<evidence type="ECO:0000256" key="1">
    <source>
        <dbReference type="PROSITE-ProRule" id="PRU00042"/>
    </source>
</evidence>
<organism evidence="3 4">
    <name type="scientific">Hemibagrus wyckioides</name>
    <dbReference type="NCBI Taxonomy" id="337641"/>
    <lineage>
        <taxon>Eukaryota</taxon>
        <taxon>Metazoa</taxon>
        <taxon>Chordata</taxon>
        <taxon>Craniata</taxon>
        <taxon>Vertebrata</taxon>
        <taxon>Euteleostomi</taxon>
        <taxon>Actinopterygii</taxon>
        <taxon>Neopterygii</taxon>
        <taxon>Teleostei</taxon>
        <taxon>Ostariophysi</taxon>
        <taxon>Siluriformes</taxon>
        <taxon>Bagridae</taxon>
        <taxon>Hemibagrus</taxon>
    </lineage>
</organism>
<keyword evidence="1" id="KW-0862">Zinc</keyword>
<evidence type="ECO:0000313" key="3">
    <source>
        <dbReference type="EMBL" id="KAG7316251.1"/>
    </source>
</evidence>
<dbReference type="PROSITE" id="PS50157">
    <property type="entry name" value="ZINC_FINGER_C2H2_2"/>
    <property type="match status" value="1"/>
</dbReference>
<keyword evidence="4" id="KW-1185">Reference proteome</keyword>
<evidence type="ECO:0000259" key="2">
    <source>
        <dbReference type="PROSITE" id="PS50157"/>
    </source>
</evidence>
<comment type="caution">
    <text evidence="3">The sequence shown here is derived from an EMBL/GenBank/DDBJ whole genome shotgun (WGS) entry which is preliminary data.</text>
</comment>
<name>A0A9D3S9E0_9TELE</name>
<protein>
    <recommendedName>
        <fullName evidence="2">C2H2-type domain-containing protein</fullName>
    </recommendedName>
</protein>
<dbReference type="EMBL" id="JAHKSW010000025">
    <property type="protein sequence ID" value="KAG7316251.1"/>
    <property type="molecule type" value="Genomic_DNA"/>
</dbReference>
<dbReference type="Gene3D" id="3.30.160.60">
    <property type="entry name" value="Classic Zinc Finger"/>
    <property type="match status" value="1"/>
</dbReference>
<gene>
    <name evidence="3" type="ORF">KOW79_019792</name>
</gene>
<sequence length="146" mass="16632">METCTISGGETSDSMGHVTDLQEVIKKEDSSVCREGRITQETHVKKEEPEEEDYLCDGTSNFTESIVQLNGGFHGKLVKEEETEDEDYPHAADMNTAQVLSCSWCSLSFTSQIYLHKHIERCHYEEYENLKSGEIKYVTSIQQRGK</sequence>
<dbReference type="Proteomes" id="UP000824219">
    <property type="component" value="Linkage Group LG25"/>
</dbReference>
<proteinExistence type="predicted"/>
<dbReference type="InterPro" id="IPR013087">
    <property type="entry name" value="Znf_C2H2_type"/>
</dbReference>
<evidence type="ECO:0000313" key="4">
    <source>
        <dbReference type="Proteomes" id="UP000824219"/>
    </source>
</evidence>
<feature type="domain" description="C2H2-type" evidence="2">
    <location>
        <begin position="100"/>
        <end position="128"/>
    </location>
</feature>
<keyword evidence="1" id="KW-0863">Zinc-finger</keyword>
<reference evidence="3 4" key="1">
    <citation type="submission" date="2021-06" db="EMBL/GenBank/DDBJ databases">
        <title>Chromosome-level genome assembly of the red-tail catfish (Hemibagrus wyckioides).</title>
        <authorList>
            <person name="Shao F."/>
        </authorList>
    </citation>
    <scope>NUCLEOTIDE SEQUENCE [LARGE SCALE GENOMIC DNA]</scope>
    <source>
        <strain evidence="3">EC202008001</strain>
        <tissue evidence="3">Blood</tissue>
    </source>
</reference>
<accession>A0A9D3S9E0</accession>